<dbReference type="GO" id="GO:0046961">
    <property type="term" value="F:proton-transporting ATPase activity, rotational mechanism"/>
    <property type="evidence" value="ECO:0007669"/>
    <property type="project" value="InterPro"/>
</dbReference>
<keyword evidence="8" id="KW-0547">Nucleotide-binding</keyword>
<accession>N6TB48</accession>
<dbReference type="GO" id="GO:0005886">
    <property type="term" value="C:plasma membrane"/>
    <property type="evidence" value="ECO:0007669"/>
    <property type="project" value="UniProtKB-SubCell"/>
</dbReference>
<dbReference type="InterPro" id="IPR000873">
    <property type="entry name" value="AMP-dep_synth/lig_dom"/>
</dbReference>
<name>N6TB48_DENPD</name>
<reference evidence="20" key="1">
    <citation type="journal article" date="2013" name="Genome Biol.">
        <title>Draft genome of the mountain pine beetle, Dendroctonus ponderosae Hopkins, a major forest pest.</title>
        <authorList>
            <person name="Keeling C.I."/>
            <person name="Yuen M.M."/>
            <person name="Liao N.Y."/>
            <person name="Docking T.R."/>
            <person name="Chan S.K."/>
            <person name="Taylor G.A."/>
            <person name="Palmquist D.L."/>
            <person name="Jackman S.D."/>
            <person name="Nguyen A."/>
            <person name="Li M."/>
            <person name="Henderson H."/>
            <person name="Janes J.K."/>
            <person name="Zhao Y."/>
            <person name="Pandoh P."/>
            <person name="Moore R."/>
            <person name="Sperling F.A."/>
            <person name="Huber D.P."/>
            <person name="Birol I."/>
            <person name="Jones S.J."/>
            <person name="Bohlmann J."/>
        </authorList>
    </citation>
    <scope>NUCLEOTIDE SEQUENCE</scope>
</reference>
<comment type="function">
    <text evidence="17">Acyl-CoA synthetase required for both the import of long chain fatty acids (LCFAs) (C14-C18) and the activation very long chain fatty acids (VLCFAs) (C20-C26) by esterification of the fatty acids into metabolically active CoA-thioesters for subsequent degradation or incorporation into phospholipids. The transport and fatty acyl-CoA synthetase activities are genetically separable and are thus independent activities. Esterifies VLCFAs in the peroxisome matrix. The VLCFAs are actively transported into peroxisomes by a PXA1-PXA2 heterodimeric transporter in the peroxisomal membrane.</text>
</comment>
<keyword evidence="7" id="KW-0812">Transmembrane</keyword>
<dbReference type="GO" id="GO:0005778">
    <property type="term" value="C:peroxisomal membrane"/>
    <property type="evidence" value="ECO:0007669"/>
    <property type="project" value="UniProtKB-SubCell"/>
</dbReference>
<evidence type="ECO:0000256" key="7">
    <source>
        <dbReference type="ARBA" id="ARBA00022692"/>
    </source>
</evidence>
<dbReference type="EMBL" id="KB741026">
    <property type="protein sequence ID" value="ENN74963.1"/>
    <property type="molecule type" value="Genomic_DNA"/>
</dbReference>
<keyword evidence="9" id="KW-0067">ATP-binding</keyword>
<feature type="non-terminal residue" evidence="20">
    <location>
        <position position="1"/>
    </location>
</feature>
<dbReference type="Pfam" id="PF01496">
    <property type="entry name" value="V_ATPase_I"/>
    <property type="match status" value="1"/>
</dbReference>
<dbReference type="GO" id="GO:0016874">
    <property type="term" value="F:ligase activity"/>
    <property type="evidence" value="ECO:0007669"/>
    <property type="project" value="UniProtKB-KW"/>
</dbReference>
<dbReference type="GO" id="GO:0006869">
    <property type="term" value="P:lipid transport"/>
    <property type="evidence" value="ECO:0007669"/>
    <property type="project" value="UniProtKB-KW"/>
</dbReference>
<evidence type="ECO:0000256" key="5">
    <source>
        <dbReference type="ARBA" id="ARBA00022475"/>
    </source>
</evidence>
<evidence type="ECO:0000256" key="14">
    <source>
        <dbReference type="ARBA" id="ARBA00023140"/>
    </source>
</evidence>
<evidence type="ECO:0000256" key="17">
    <source>
        <dbReference type="ARBA" id="ARBA00060276"/>
    </source>
</evidence>
<proteinExistence type="inferred from homology"/>
<dbReference type="GO" id="GO:0051117">
    <property type="term" value="F:ATPase binding"/>
    <property type="evidence" value="ECO:0007669"/>
    <property type="project" value="TreeGrafter"/>
</dbReference>
<keyword evidence="14" id="KW-0576">Peroxisome</keyword>
<sequence length="1483" mass="167660">MLVYVIVSLILVAASLLVRCHRKWLYRVIKTLPRDAKNLHVIFKLSSKLKHWSKQEDTVPTIFTKLAKEHPDKTALIIDGRRWSYQEVKTIELETFSNRVANFFKSQGYKKGDVVALLMENRPEYLGLWLGLAKIGVITSLINSHLLSTPLTHSILASHNKGLIYGSDFRQVVEDIKEQIQQVVLYEFGGDGDATDLKKQLETSPSSLPEEVFGLRQQDLLFYMYTSGTTGLPKPAKIPHTRFILIATTMNFALDLSPNDVLYSPLPLYHASAGVFSAGQALLFGITFVGRKKFSVSNFWPDCQQYKCTVANYIGEVCRYLLAAHKPGTTVQHNVMKMCGNGLRPQIWQQFKDTFSIGQIYEFYGSTEGNAFLISMDGKLGAVGSVPLWGNWLVSTVLIQCNESTGEPIRNRQGLYSRCKRGEPGLLVGRIVQQGYKSFQGYLDSSATEQKVLRDVLVKGDAYFNTGDILVEDEYGYLYFKDRTGDTFRWKGENVATNEVEAIVSEAIGLKDCMVIGVQVPNTEGRAGMAIIESSEDTIEVQSLAKVLKTKLPSYAIPLFLRTVPTLPKTATQKYKKLEFEKQGFNVTKIPDTSVFVLDLKSLDYVPLTRDMYDDIMLGFNMGDLFRSEEMALVQFFVQPEAAYHIVADLGEVGCVQFRDLNDEVNLFQRKFTSEVKRLNEMERQLRYIEAEIKNSEIPIQELSEMPKAPNPREIVNLEVNRQRLEAKRFNMNLLQAHLEKTEQDIRKMSAAGATLKKEYIDCIHQKYVLLKSQAFFHQQEEALNSDYLPEELRHASQLGFIAGVANKDKLYPLERLLWRISRGNILLRQADIDELIEDPITGVETRKAAFIVFFQGENLANKILKICSGFKITIVNVPADAALRDGLVKGVAAEVLDLKMVISQTEDHRRRILGTAGHFAVSVAKEIQSWIIIVYKMKAIYNTLNMFSQDISRKCLIAEGWVPKKDLVFVARALSEGFDSGGSSVASFYNVLDTQTTPPTFNRTNRFTQGFQNLIASYAFSSYRELNPALYTIITFPFLFAIMFGDLGHGVIVTCFGIWMVLSEKKIAAQKGKNEIFSIFFGGRYIILLMGIFSMYTGFIYNDVFSKSMNIFGTKWKVNGTNLKQSGISFFEDNDTLVSLVPLYSYAGSPYFAGLDPAWQSADNKIIFLNSFKMKLSIIFGVVHMAFGVCLSVVNFVHFKKYSHILLDFLPKILFFGFLFVYLVIMIFMKWGNYSAMNDYEIDTIHGSSCAPNVLIFFIGMMLFKAPTSNVPCEDYMYGGQQTLQRILVVLAVVCIPWMLLGVPIHEIMSRKKKPAPRVTRQVNGHTSRAASITELETIPESSVLPSHEEEPLSDLMVHAGIHTIEFTLSTVSHTASYLRLWALSLAHAQLSDVLWDMVLRKALVTLSHPYTGGVAIYIIFFAWSSITVGILVLMEGLSAFLHTLRLHWVEFMTKFFEGQGYDFEPFSFKRLLEADEENARD</sequence>
<keyword evidence="5" id="KW-1003">Cell membrane</keyword>
<dbReference type="Gene3D" id="3.30.300.30">
    <property type="match status" value="1"/>
</dbReference>
<comment type="similarity">
    <text evidence="3">Belongs to the V-ATPase 116 kDa subunit family.</text>
</comment>
<gene>
    <name evidence="20" type="ORF">YQE_08539</name>
</gene>
<dbReference type="GO" id="GO:0016471">
    <property type="term" value="C:vacuolar proton-transporting V-type ATPase complex"/>
    <property type="evidence" value="ECO:0007669"/>
    <property type="project" value="TreeGrafter"/>
</dbReference>
<comment type="similarity">
    <text evidence="2">Belongs to the ATP-dependent AMP-binding enzyme family.</text>
</comment>
<dbReference type="FunFam" id="3.30.300.30:FF:000020">
    <property type="entry name" value="Long-chain fatty acid transporter"/>
    <property type="match status" value="1"/>
</dbReference>
<dbReference type="OrthoDB" id="288590at2759"/>
<dbReference type="InterPro" id="IPR042099">
    <property type="entry name" value="ANL_N_sf"/>
</dbReference>
<evidence type="ECO:0000256" key="2">
    <source>
        <dbReference type="ARBA" id="ARBA00006432"/>
    </source>
</evidence>
<evidence type="ECO:0000256" key="13">
    <source>
        <dbReference type="ARBA" id="ARBA00023136"/>
    </source>
</evidence>
<evidence type="ECO:0000313" key="20">
    <source>
        <dbReference type="EMBL" id="ENN74963.1"/>
    </source>
</evidence>
<evidence type="ECO:0000256" key="8">
    <source>
        <dbReference type="ARBA" id="ARBA00022741"/>
    </source>
</evidence>
<dbReference type="SUPFAM" id="SSF56801">
    <property type="entry name" value="Acetyl-CoA synthetase-like"/>
    <property type="match status" value="1"/>
</dbReference>
<keyword evidence="13" id="KW-0472">Membrane</keyword>
<evidence type="ECO:0000256" key="4">
    <source>
        <dbReference type="ARBA" id="ARBA00022448"/>
    </source>
</evidence>
<dbReference type="GO" id="GO:0005524">
    <property type="term" value="F:ATP binding"/>
    <property type="evidence" value="ECO:0007669"/>
    <property type="project" value="UniProtKB-KW"/>
</dbReference>
<evidence type="ECO:0000256" key="6">
    <source>
        <dbReference type="ARBA" id="ARBA00022598"/>
    </source>
</evidence>
<dbReference type="PROSITE" id="PS00455">
    <property type="entry name" value="AMP_BINDING"/>
    <property type="match status" value="1"/>
</dbReference>
<dbReference type="InterPro" id="IPR002490">
    <property type="entry name" value="V-ATPase_116kDa_su"/>
</dbReference>
<dbReference type="InterPro" id="IPR025110">
    <property type="entry name" value="AMP-bd_C"/>
</dbReference>
<evidence type="ECO:0000256" key="11">
    <source>
        <dbReference type="ARBA" id="ARBA00023055"/>
    </source>
</evidence>
<evidence type="ECO:0000256" key="10">
    <source>
        <dbReference type="ARBA" id="ARBA00022989"/>
    </source>
</evidence>
<keyword evidence="4" id="KW-0813">Transport</keyword>
<evidence type="ECO:0000256" key="12">
    <source>
        <dbReference type="ARBA" id="ARBA00023065"/>
    </source>
</evidence>
<evidence type="ECO:0000256" key="3">
    <source>
        <dbReference type="ARBA" id="ARBA00009904"/>
    </source>
</evidence>
<evidence type="ECO:0000256" key="9">
    <source>
        <dbReference type="ARBA" id="ARBA00022840"/>
    </source>
</evidence>
<keyword evidence="11" id="KW-0445">Lipid transport</keyword>
<dbReference type="Gene3D" id="3.40.50.12780">
    <property type="entry name" value="N-terminal domain of ligase-like"/>
    <property type="match status" value="1"/>
</dbReference>
<dbReference type="PANTHER" id="PTHR11629:SF61">
    <property type="entry name" value="V-TYPE PROTON ATPASE SUBUNIT A"/>
    <property type="match status" value="1"/>
</dbReference>
<comment type="subcellular location">
    <subcellularLocation>
        <location evidence="1">Cell membrane</location>
        <topology evidence="1">Multi-pass membrane protein</topology>
    </subcellularLocation>
    <subcellularLocation>
        <location evidence="15">Peroxisome membrane</location>
    </subcellularLocation>
</comment>
<dbReference type="GO" id="GO:0033179">
    <property type="term" value="C:proton-transporting V-type ATPase, V0 domain"/>
    <property type="evidence" value="ECO:0007669"/>
    <property type="project" value="InterPro"/>
</dbReference>
<evidence type="ECO:0000256" key="16">
    <source>
        <dbReference type="ARBA" id="ARBA00051585"/>
    </source>
</evidence>
<dbReference type="Pfam" id="PF13193">
    <property type="entry name" value="AMP-binding_C"/>
    <property type="match status" value="1"/>
</dbReference>
<keyword evidence="6" id="KW-0436">Ligase</keyword>
<evidence type="ECO:0000256" key="19">
    <source>
        <dbReference type="ARBA" id="ARBA00078285"/>
    </source>
</evidence>
<comment type="catalytic activity">
    <reaction evidence="16">
        <text>a very long-chain fatty acid + ATP + CoA = a very long-chain fatty acyl-CoA + AMP + diphosphate</text>
        <dbReference type="Rhea" id="RHEA:54536"/>
        <dbReference type="ChEBI" id="CHEBI:30616"/>
        <dbReference type="ChEBI" id="CHEBI:33019"/>
        <dbReference type="ChEBI" id="CHEBI:57287"/>
        <dbReference type="ChEBI" id="CHEBI:58950"/>
        <dbReference type="ChEBI" id="CHEBI:138261"/>
        <dbReference type="ChEBI" id="CHEBI:456215"/>
    </reaction>
</comment>
<dbReference type="InterPro" id="IPR020845">
    <property type="entry name" value="AMP-binding_CS"/>
</dbReference>
<organism evidence="20">
    <name type="scientific">Dendroctonus ponderosae</name>
    <name type="common">Mountain pine beetle</name>
    <dbReference type="NCBI Taxonomy" id="77166"/>
    <lineage>
        <taxon>Eukaryota</taxon>
        <taxon>Metazoa</taxon>
        <taxon>Ecdysozoa</taxon>
        <taxon>Arthropoda</taxon>
        <taxon>Hexapoda</taxon>
        <taxon>Insecta</taxon>
        <taxon>Pterygota</taxon>
        <taxon>Neoptera</taxon>
        <taxon>Endopterygota</taxon>
        <taxon>Coleoptera</taxon>
        <taxon>Polyphaga</taxon>
        <taxon>Cucujiformia</taxon>
        <taxon>Curculionidae</taxon>
        <taxon>Scolytinae</taxon>
        <taxon>Dendroctonus</taxon>
    </lineage>
</organism>
<protein>
    <recommendedName>
        <fullName evidence="18">Very long-chain fatty acid transport protein</fullName>
    </recommendedName>
    <alternativeName>
        <fullName evidence="19">Very-long-chain acyl-CoA synthetase</fullName>
    </alternativeName>
</protein>
<keyword evidence="10" id="KW-1133">Transmembrane helix</keyword>
<dbReference type="FunFam" id="3.40.50.12780:FF:000019">
    <property type="entry name" value="Long-chain fatty acid transporter"/>
    <property type="match status" value="1"/>
</dbReference>
<evidence type="ECO:0000256" key="1">
    <source>
        <dbReference type="ARBA" id="ARBA00004651"/>
    </source>
</evidence>
<evidence type="ECO:0000256" key="18">
    <source>
        <dbReference type="ARBA" id="ARBA00068795"/>
    </source>
</evidence>
<evidence type="ECO:0000256" key="15">
    <source>
        <dbReference type="ARBA" id="ARBA00046271"/>
    </source>
</evidence>
<keyword evidence="12" id="KW-0406">Ion transport</keyword>
<dbReference type="HOGENOM" id="CLU_249547_0_0_1"/>
<dbReference type="PANTHER" id="PTHR11629">
    <property type="entry name" value="VACUOLAR PROTON ATPASES"/>
    <property type="match status" value="1"/>
</dbReference>
<dbReference type="GO" id="GO:0007035">
    <property type="term" value="P:vacuolar acidification"/>
    <property type="evidence" value="ECO:0007669"/>
    <property type="project" value="TreeGrafter"/>
</dbReference>
<dbReference type="InterPro" id="IPR045851">
    <property type="entry name" value="AMP-bd_C_sf"/>
</dbReference>
<dbReference type="Pfam" id="PF00501">
    <property type="entry name" value="AMP-binding"/>
    <property type="match status" value="1"/>
</dbReference>